<protein>
    <submittedName>
        <fullName evidence="12">Uncharacterized protein</fullName>
    </submittedName>
</protein>
<sequence>MVQIKTFAVIATTLLGCVLAAPTAPEGVDSVIPDSYIITLKSEIKPPTIKAHMKWVGDVHKRSLEKRGLEKREADNGVEKTFETEGGFRGYAGTFDPETIKEIKKSSAVAHVEPDRRVQLTWNPSKRQEQPVQPSTEAGQDEQPTEEEEEEEEDDDDQSLDKRGEVNQTPSTWGLGTISHRKKGYNNYYYHKSSGSDSYAYLVDSGVRTTHKEFQGRAKNGWTAFRRDFTDRLGHGTHVAGILAGKTYGVAKKAKIISVKVFQGDSADLSVIMTGIEWAVNDIIKKKRQEFSVINLSLGVNGVSGALNDIIKNAAKAGVIIVVAAGNQGKSASLTSPSSAPQAITVGAIDNNWKIPSWSNYGSSVDILAPGVDIVSASWLSDNGTYVEDGTSMACPHVAGLVLYAQSVYGIVGVKSTTNFIKKHATNNKIVGSRRGSPNRIANNNNFAQSLVGSSVLDAMLKSKEITKISILSRRPVPLAEKDSRVNTIIHKDFTKYEPKVLEQLQGANGVVWALGISQLKVTKEGYVTITRDFPVAAAEALSTLPPANEPFRFIYVSAYGATTTPGTFTSLFGRVKGEAERKLSELRTSKFHVETVRPCHVDAANHDAIKPHIPSPGIVYNALDLVFGPITRTLLHSMHSPTERLGPFLTEMAMGKYDKQLDAGGNGISNLNGSRILENVAFQRLYRP</sequence>
<accession>A0A7S8CXR1</accession>
<dbReference type="PROSITE" id="PS51892">
    <property type="entry name" value="SUBTILASE"/>
    <property type="match status" value="1"/>
</dbReference>
<feature type="domain" description="Inhibitor I9" evidence="11">
    <location>
        <begin position="35"/>
        <end position="120"/>
    </location>
</feature>
<evidence type="ECO:0000313" key="13">
    <source>
        <dbReference type="Proteomes" id="UP000663297"/>
    </source>
</evidence>
<evidence type="ECO:0000256" key="4">
    <source>
        <dbReference type="ARBA" id="ARBA00022801"/>
    </source>
</evidence>
<dbReference type="PROSITE" id="PS00137">
    <property type="entry name" value="SUBTILASE_HIS"/>
    <property type="match status" value="1"/>
</dbReference>
<dbReference type="EMBL" id="CP064747">
    <property type="protein sequence ID" value="QPC58312.1"/>
    <property type="molecule type" value="Genomic_DNA"/>
</dbReference>
<gene>
    <name evidence="12" type="ORF">HYE67_000543</name>
</gene>
<evidence type="ECO:0000256" key="6">
    <source>
        <dbReference type="PROSITE-ProRule" id="PRU01240"/>
    </source>
</evidence>
<feature type="active site" description="Charge relay system" evidence="6">
    <location>
        <position position="392"/>
    </location>
</feature>
<evidence type="ECO:0000256" key="2">
    <source>
        <dbReference type="ARBA" id="ARBA00022670"/>
    </source>
</evidence>
<dbReference type="PROSITE" id="PS51257">
    <property type="entry name" value="PROKAR_LIPOPROTEIN"/>
    <property type="match status" value="1"/>
</dbReference>
<dbReference type="InterPro" id="IPR036852">
    <property type="entry name" value="Peptidase_S8/S53_dom_sf"/>
</dbReference>
<comment type="similarity">
    <text evidence="1 6 7">Belongs to the peptidase S8 family.</text>
</comment>
<dbReference type="InterPro" id="IPR022398">
    <property type="entry name" value="Peptidase_S8_His-AS"/>
</dbReference>
<dbReference type="PANTHER" id="PTHR43806">
    <property type="entry name" value="PEPTIDASE S8"/>
    <property type="match status" value="1"/>
</dbReference>
<dbReference type="CDD" id="cd04077">
    <property type="entry name" value="Peptidases_S8_PCSK9_ProteinaseK_like"/>
    <property type="match status" value="1"/>
</dbReference>
<keyword evidence="3 9" id="KW-0732">Signal</keyword>
<organism evidence="12 13">
    <name type="scientific">Fusarium culmorum</name>
    <dbReference type="NCBI Taxonomy" id="5516"/>
    <lineage>
        <taxon>Eukaryota</taxon>
        <taxon>Fungi</taxon>
        <taxon>Dikarya</taxon>
        <taxon>Ascomycota</taxon>
        <taxon>Pezizomycotina</taxon>
        <taxon>Sordariomycetes</taxon>
        <taxon>Hypocreomycetidae</taxon>
        <taxon>Hypocreales</taxon>
        <taxon>Nectriaceae</taxon>
        <taxon>Fusarium</taxon>
    </lineage>
</organism>
<feature type="domain" description="Peptidase S8/S53" evidence="10">
    <location>
        <begin position="202"/>
        <end position="428"/>
    </location>
</feature>
<proteinExistence type="inferred from homology"/>
<keyword evidence="5 6" id="KW-0720">Serine protease</keyword>
<evidence type="ECO:0000256" key="3">
    <source>
        <dbReference type="ARBA" id="ARBA00022729"/>
    </source>
</evidence>
<evidence type="ECO:0000256" key="5">
    <source>
        <dbReference type="ARBA" id="ARBA00022825"/>
    </source>
</evidence>
<feature type="active site" description="Charge relay system" evidence="6">
    <location>
        <position position="235"/>
    </location>
</feature>
<dbReference type="Gene3D" id="3.30.70.80">
    <property type="entry name" value="Peptidase S8 propeptide/proteinase inhibitor I9"/>
    <property type="match status" value="1"/>
</dbReference>
<evidence type="ECO:0000256" key="9">
    <source>
        <dbReference type="SAM" id="SignalP"/>
    </source>
</evidence>
<dbReference type="InterPro" id="IPR023827">
    <property type="entry name" value="Peptidase_S8_Asp-AS"/>
</dbReference>
<dbReference type="InterPro" id="IPR000209">
    <property type="entry name" value="Peptidase_S8/S53_dom"/>
</dbReference>
<dbReference type="FunFam" id="3.40.50.200:FF:000007">
    <property type="entry name" value="Subtilisin-like serine protease"/>
    <property type="match status" value="1"/>
</dbReference>
<dbReference type="InterPro" id="IPR034193">
    <property type="entry name" value="PCSK9_ProteinaseK-like"/>
</dbReference>
<feature type="region of interest" description="Disordered" evidence="8">
    <location>
        <begin position="105"/>
        <end position="177"/>
    </location>
</feature>
<evidence type="ECO:0000259" key="11">
    <source>
        <dbReference type="Pfam" id="PF05922"/>
    </source>
</evidence>
<dbReference type="SUPFAM" id="SSF54897">
    <property type="entry name" value="Protease propeptides/inhibitors"/>
    <property type="match status" value="1"/>
</dbReference>
<dbReference type="SUPFAM" id="SSF51735">
    <property type="entry name" value="NAD(P)-binding Rossmann-fold domains"/>
    <property type="match status" value="1"/>
</dbReference>
<dbReference type="InterPro" id="IPR015500">
    <property type="entry name" value="Peptidase_S8_subtilisin-rel"/>
</dbReference>
<dbReference type="Gene3D" id="3.40.50.200">
    <property type="entry name" value="Peptidase S8/S53 domain"/>
    <property type="match status" value="1"/>
</dbReference>
<dbReference type="PROSITE" id="PS00136">
    <property type="entry name" value="SUBTILASE_ASP"/>
    <property type="match status" value="1"/>
</dbReference>
<dbReference type="PROSITE" id="PS00138">
    <property type="entry name" value="SUBTILASE_SER"/>
    <property type="match status" value="1"/>
</dbReference>
<evidence type="ECO:0000256" key="8">
    <source>
        <dbReference type="SAM" id="MobiDB-lite"/>
    </source>
</evidence>
<dbReference type="InterPro" id="IPR037045">
    <property type="entry name" value="S8pro/Inhibitor_I9_sf"/>
</dbReference>
<dbReference type="Pfam" id="PF00082">
    <property type="entry name" value="Peptidase_S8"/>
    <property type="match status" value="1"/>
</dbReference>
<evidence type="ECO:0000259" key="10">
    <source>
        <dbReference type="Pfam" id="PF00082"/>
    </source>
</evidence>
<evidence type="ECO:0000256" key="1">
    <source>
        <dbReference type="ARBA" id="ARBA00011073"/>
    </source>
</evidence>
<feature type="compositionally biased region" description="Acidic residues" evidence="8">
    <location>
        <begin position="139"/>
        <end position="158"/>
    </location>
</feature>
<feature type="chain" id="PRO_5031287381" evidence="9">
    <location>
        <begin position="21"/>
        <end position="689"/>
    </location>
</feature>
<dbReference type="PANTHER" id="PTHR43806:SF11">
    <property type="entry name" value="CEREVISIN-RELATED"/>
    <property type="match status" value="1"/>
</dbReference>
<feature type="compositionally biased region" description="Polar residues" evidence="8">
    <location>
        <begin position="120"/>
        <end position="138"/>
    </location>
</feature>
<name>A0A7S8CXR1_FUSCU</name>
<dbReference type="Gene3D" id="3.40.50.720">
    <property type="entry name" value="NAD(P)-binding Rossmann-like Domain"/>
    <property type="match status" value="1"/>
</dbReference>
<feature type="active site" description="Charge relay system" evidence="6">
    <location>
        <position position="204"/>
    </location>
</feature>
<dbReference type="AlphaFoldDB" id="A0A7S8CXR1"/>
<dbReference type="InterPro" id="IPR050131">
    <property type="entry name" value="Peptidase_S8_subtilisin-like"/>
</dbReference>
<dbReference type="Proteomes" id="UP000663297">
    <property type="component" value="Chromosome 1"/>
</dbReference>
<feature type="signal peptide" evidence="9">
    <location>
        <begin position="1"/>
        <end position="20"/>
    </location>
</feature>
<evidence type="ECO:0000313" key="12">
    <source>
        <dbReference type="EMBL" id="QPC58312.1"/>
    </source>
</evidence>
<dbReference type="SUPFAM" id="SSF52743">
    <property type="entry name" value="Subtilisin-like"/>
    <property type="match status" value="1"/>
</dbReference>
<evidence type="ECO:0000256" key="7">
    <source>
        <dbReference type="RuleBase" id="RU003355"/>
    </source>
</evidence>
<dbReference type="InterPro" id="IPR036291">
    <property type="entry name" value="NAD(P)-bd_dom_sf"/>
</dbReference>
<keyword evidence="2 6" id="KW-0645">Protease</keyword>
<dbReference type="Pfam" id="PF05922">
    <property type="entry name" value="Inhibitor_I9"/>
    <property type="match status" value="1"/>
</dbReference>
<reference evidence="12" key="1">
    <citation type="submission" date="2020-11" db="EMBL/GenBank/DDBJ databases">
        <title>The chromosome-scale genome resource for two endophytic Fusarium species: F. culmorum and F. pseudograminearum.</title>
        <authorList>
            <person name="Yuan Z."/>
        </authorList>
    </citation>
    <scope>NUCLEOTIDE SEQUENCE</scope>
    <source>
        <strain evidence="12">Class2-1B</strain>
    </source>
</reference>
<keyword evidence="4 6" id="KW-0378">Hydrolase</keyword>
<dbReference type="InterPro" id="IPR023828">
    <property type="entry name" value="Peptidase_S8_Ser-AS"/>
</dbReference>
<dbReference type="GO" id="GO:0006508">
    <property type="term" value="P:proteolysis"/>
    <property type="evidence" value="ECO:0007669"/>
    <property type="project" value="UniProtKB-KW"/>
</dbReference>
<dbReference type="InterPro" id="IPR010259">
    <property type="entry name" value="S8pro/Inhibitor_I9"/>
</dbReference>
<dbReference type="PRINTS" id="PR00723">
    <property type="entry name" value="SUBTILISIN"/>
</dbReference>
<dbReference type="GO" id="GO:0004252">
    <property type="term" value="F:serine-type endopeptidase activity"/>
    <property type="evidence" value="ECO:0007669"/>
    <property type="project" value="UniProtKB-UniRule"/>
</dbReference>